<feature type="domain" description="Glycosyl transferase family 1" evidence="1">
    <location>
        <begin position="218"/>
        <end position="363"/>
    </location>
</feature>
<evidence type="ECO:0000259" key="1">
    <source>
        <dbReference type="Pfam" id="PF00534"/>
    </source>
</evidence>
<gene>
    <name evidence="2" type="ORF">JF888_04625</name>
</gene>
<sequence length="398" mass="44756">MKLAIVVPRLTDEIVGGAELLALWLAQRLLKVGHHVEVLTTCAVDHYTWKNVLPPGLDRIGNVPVRRYPADKRDIGMFAQLEHAIQAQYTLSREEELLWLRNGVVSSALEADLAKRASSYDAILALPYLFGTTYFAYATAPDRTVVIPCLHDEAYARLGVVAEMLGGARGLMFNSAPEAELALRFQRSLAPSTVVGAGFDPPGPTDSELARRLYDLPELFLLYVGRLEGGKNVPLLLENFLRYRERRGTELSLVLLGSGDVKFPAKRGIRQLQIDWRHRDSVYAAATVLCQPSRMESFSIVMMQAWLAERPIIVHAESPVTRGHCEQSNGGLWFSIYPEFEEVLDRLLRSAQLRRTLGRQGREFVLREYSWPAVLSRLETALSSWFERSREPVPALKS</sequence>
<accession>A0A934NBI0</accession>
<proteinExistence type="predicted"/>
<dbReference type="AlphaFoldDB" id="A0A934NBI0"/>
<dbReference type="EMBL" id="JAEKNQ010000019">
    <property type="protein sequence ID" value="MBJ7602466.1"/>
    <property type="molecule type" value="Genomic_DNA"/>
</dbReference>
<dbReference type="InterPro" id="IPR001296">
    <property type="entry name" value="Glyco_trans_1"/>
</dbReference>
<reference evidence="2 3" key="1">
    <citation type="submission" date="2020-10" db="EMBL/GenBank/DDBJ databases">
        <title>Ca. Dormibacterota MAGs.</title>
        <authorList>
            <person name="Montgomery K."/>
        </authorList>
    </citation>
    <scope>NUCLEOTIDE SEQUENCE [LARGE SCALE GENOMIC DNA]</scope>
    <source>
        <strain evidence="2">SC8811_S16_3</strain>
    </source>
</reference>
<dbReference type="GO" id="GO:0016757">
    <property type="term" value="F:glycosyltransferase activity"/>
    <property type="evidence" value="ECO:0007669"/>
    <property type="project" value="InterPro"/>
</dbReference>
<organism evidence="2 3">
    <name type="scientific">Candidatus Dormiibacter inghamiae</name>
    <dbReference type="NCBI Taxonomy" id="3127013"/>
    <lineage>
        <taxon>Bacteria</taxon>
        <taxon>Bacillati</taxon>
        <taxon>Candidatus Dormiibacterota</taxon>
        <taxon>Candidatus Dormibacteria</taxon>
        <taxon>Candidatus Dormibacterales</taxon>
        <taxon>Candidatus Dormibacteraceae</taxon>
        <taxon>Candidatus Dormiibacter</taxon>
    </lineage>
</organism>
<evidence type="ECO:0000313" key="3">
    <source>
        <dbReference type="Proteomes" id="UP000620075"/>
    </source>
</evidence>
<evidence type="ECO:0000313" key="2">
    <source>
        <dbReference type="EMBL" id="MBJ7602466.1"/>
    </source>
</evidence>
<name>A0A934NBI0_9BACT</name>
<dbReference type="Gene3D" id="3.40.50.2000">
    <property type="entry name" value="Glycogen Phosphorylase B"/>
    <property type="match status" value="2"/>
</dbReference>
<dbReference type="Proteomes" id="UP000620075">
    <property type="component" value="Unassembled WGS sequence"/>
</dbReference>
<dbReference type="PANTHER" id="PTHR12526:SF638">
    <property type="entry name" value="SPORE COAT PROTEIN SA"/>
    <property type="match status" value="1"/>
</dbReference>
<protein>
    <submittedName>
        <fullName evidence="2">Glycosyltransferase family 4 protein</fullName>
    </submittedName>
</protein>
<comment type="caution">
    <text evidence="2">The sequence shown here is derived from an EMBL/GenBank/DDBJ whole genome shotgun (WGS) entry which is preliminary data.</text>
</comment>
<dbReference type="RefSeq" id="WP_338176988.1">
    <property type="nucleotide sequence ID" value="NZ_JAEKNQ010000019.1"/>
</dbReference>
<dbReference type="SUPFAM" id="SSF53756">
    <property type="entry name" value="UDP-Glycosyltransferase/glycogen phosphorylase"/>
    <property type="match status" value="1"/>
</dbReference>
<dbReference type="CDD" id="cd03801">
    <property type="entry name" value="GT4_PimA-like"/>
    <property type="match status" value="1"/>
</dbReference>
<dbReference type="PANTHER" id="PTHR12526">
    <property type="entry name" value="GLYCOSYLTRANSFERASE"/>
    <property type="match status" value="1"/>
</dbReference>
<dbReference type="Pfam" id="PF00534">
    <property type="entry name" value="Glycos_transf_1"/>
    <property type="match status" value="1"/>
</dbReference>